<keyword evidence="3" id="KW-1185">Reference proteome</keyword>
<dbReference type="Proteomes" id="UP000653411">
    <property type="component" value="Unassembled WGS sequence"/>
</dbReference>
<evidence type="ECO:0000313" key="3">
    <source>
        <dbReference type="Proteomes" id="UP000653411"/>
    </source>
</evidence>
<feature type="region of interest" description="Disordered" evidence="1">
    <location>
        <begin position="1"/>
        <end position="40"/>
    </location>
</feature>
<reference evidence="2" key="2">
    <citation type="submission" date="2020-09" db="EMBL/GenBank/DDBJ databases">
        <authorList>
            <person name="Sun Q."/>
            <person name="Zhou Y."/>
        </authorList>
    </citation>
    <scope>NUCLEOTIDE SEQUENCE</scope>
    <source>
        <strain evidence="2">CGMCC 4.7110</strain>
    </source>
</reference>
<reference evidence="2" key="1">
    <citation type="journal article" date="2014" name="Int. J. Syst. Evol. Microbiol.">
        <title>Complete genome sequence of Corynebacterium casei LMG S-19264T (=DSM 44701T), isolated from a smear-ripened cheese.</title>
        <authorList>
            <consortium name="US DOE Joint Genome Institute (JGI-PGF)"/>
            <person name="Walter F."/>
            <person name="Albersmeier A."/>
            <person name="Kalinowski J."/>
            <person name="Ruckert C."/>
        </authorList>
    </citation>
    <scope>NUCLEOTIDE SEQUENCE</scope>
    <source>
        <strain evidence="2">CGMCC 4.7110</strain>
    </source>
</reference>
<accession>A0A917XPN1</accession>
<feature type="compositionally biased region" description="Basic residues" evidence="1">
    <location>
        <begin position="1"/>
        <end position="11"/>
    </location>
</feature>
<comment type="caution">
    <text evidence="2">The sequence shown here is derived from an EMBL/GenBank/DDBJ whole genome shotgun (WGS) entry which is preliminary data.</text>
</comment>
<proteinExistence type="predicted"/>
<sequence>MCPHHGIHRARVAPSAPTPKPRTTQTRGFGHCKGGGDHTDTPARYTTTQAAEQATQWRRLLSGGAAAVTPATIRQWRTRGHLKPAGIDERGRPLYDLTSLAYAERATRPRALRLVGIGRS</sequence>
<organism evidence="2 3">
    <name type="scientific">Streptomyces fuscichromogenes</name>
    <dbReference type="NCBI Taxonomy" id="1324013"/>
    <lineage>
        <taxon>Bacteria</taxon>
        <taxon>Bacillati</taxon>
        <taxon>Actinomycetota</taxon>
        <taxon>Actinomycetes</taxon>
        <taxon>Kitasatosporales</taxon>
        <taxon>Streptomycetaceae</taxon>
        <taxon>Streptomyces</taxon>
    </lineage>
</organism>
<evidence type="ECO:0000313" key="2">
    <source>
        <dbReference type="EMBL" id="GGN47532.1"/>
    </source>
</evidence>
<dbReference type="AlphaFoldDB" id="A0A917XPN1"/>
<name>A0A917XPN1_9ACTN</name>
<gene>
    <name evidence="2" type="ORF">GCM10011578_101150</name>
</gene>
<dbReference type="EMBL" id="BMML01000078">
    <property type="protein sequence ID" value="GGN47532.1"/>
    <property type="molecule type" value="Genomic_DNA"/>
</dbReference>
<evidence type="ECO:0008006" key="4">
    <source>
        <dbReference type="Google" id="ProtNLM"/>
    </source>
</evidence>
<dbReference type="RefSeq" id="WP_189269792.1">
    <property type="nucleotide sequence ID" value="NZ_BMML01000078.1"/>
</dbReference>
<protein>
    <recommendedName>
        <fullName evidence="4">MerR family transcriptional regulator</fullName>
    </recommendedName>
</protein>
<evidence type="ECO:0000256" key="1">
    <source>
        <dbReference type="SAM" id="MobiDB-lite"/>
    </source>
</evidence>